<dbReference type="AlphaFoldDB" id="A0A4Y7QB40"/>
<proteinExistence type="predicted"/>
<keyword evidence="2" id="KW-1185">Reference proteome</keyword>
<sequence length="442" mass="50288">MTDPHPFLNTVFSRAIKIEWGLCLYSEKRRNPLEEVLASRTIKLSRNIGSSKPDKRLASTLDSLAFLCTCLPRHQSVALSLTLPPDETRAIICLTQSDDIAKDAVVSFLSKLWPSLRELAVLIQNGGSIPRKPQESAPSGEINPVKEMAIDIWIDILRRGFEKVRYRFLKRSEQFRNFFEWWNVQDHSQDSPILIAAFSEVFLCMDVLLTHVSSKQLETPERPFFVELAGMLPRLHGICQQLFNYEFNDGKTSHTYFRLQPYLAKCISIYDHTQVLLKCAGSTRMNGILKRNLYVKSIPPQYRTNAIRPDSWKPYIEAVFVSAGACPDSRFDAAVEFDCCQAEEECDNARKTPTYSQMSSTTAAARIRVHCTCLLLSYHYEAIVHGSVVKEDGPDTNVLPMNYIGSSKTTHGFQDVWAMGDAEFGRQCIIARHSRHVHHNHQ</sequence>
<dbReference type="STRING" id="50990.A0A4Y7QB40"/>
<name>A0A4Y7QB40_9AGAM</name>
<reference evidence="1 2" key="1">
    <citation type="submission" date="2018-06" db="EMBL/GenBank/DDBJ databases">
        <title>A transcriptomic atlas of mushroom development highlights an independent origin of complex multicellularity.</title>
        <authorList>
            <consortium name="DOE Joint Genome Institute"/>
            <person name="Krizsan K."/>
            <person name="Almasi E."/>
            <person name="Merenyi Z."/>
            <person name="Sahu N."/>
            <person name="Viragh M."/>
            <person name="Koszo T."/>
            <person name="Mondo S."/>
            <person name="Kiss B."/>
            <person name="Balint B."/>
            <person name="Kues U."/>
            <person name="Barry K."/>
            <person name="Hegedus J.C."/>
            <person name="Henrissat B."/>
            <person name="Johnson J."/>
            <person name="Lipzen A."/>
            <person name="Ohm R."/>
            <person name="Nagy I."/>
            <person name="Pangilinan J."/>
            <person name="Yan J."/>
            <person name="Xiong Y."/>
            <person name="Grigoriev I.V."/>
            <person name="Hibbett D.S."/>
            <person name="Nagy L.G."/>
        </authorList>
    </citation>
    <scope>NUCLEOTIDE SEQUENCE [LARGE SCALE GENOMIC DNA]</scope>
    <source>
        <strain evidence="1 2">SZMC22713</strain>
    </source>
</reference>
<gene>
    <name evidence="1" type="ORF">BD410DRAFT_827108</name>
</gene>
<dbReference type="VEuPathDB" id="FungiDB:BD410DRAFT_827108"/>
<evidence type="ECO:0000313" key="1">
    <source>
        <dbReference type="EMBL" id="TDL24596.1"/>
    </source>
</evidence>
<protein>
    <submittedName>
        <fullName evidence="1">Uncharacterized protein</fullName>
    </submittedName>
</protein>
<dbReference type="EMBL" id="ML170166">
    <property type="protein sequence ID" value="TDL24596.1"/>
    <property type="molecule type" value="Genomic_DNA"/>
</dbReference>
<dbReference type="Proteomes" id="UP000294933">
    <property type="component" value="Unassembled WGS sequence"/>
</dbReference>
<evidence type="ECO:0000313" key="2">
    <source>
        <dbReference type="Proteomes" id="UP000294933"/>
    </source>
</evidence>
<organism evidence="1 2">
    <name type="scientific">Rickenella mellea</name>
    <dbReference type="NCBI Taxonomy" id="50990"/>
    <lineage>
        <taxon>Eukaryota</taxon>
        <taxon>Fungi</taxon>
        <taxon>Dikarya</taxon>
        <taxon>Basidiomycota</taxon>
        <taxon>Agaricomycotina</taxon>
        <taxon>Agaricomycetes</taxon>
        <taxon>Hymenochaetales</taxon>
        <taxon>Rickenellaceae</taxon>
        <taxon>Rickenella</taxon>
    </lineage>
</organism>
<accession>A0A4Y7QB40</accession>